<dbReference type="Gene3D" id="3.40.50.720">
    <property type="entry name" value="NAD(P)-binding Rossmann-like Domain"/>
    <property type="match status" value="1"/>
</dbReference>
<dbReference type="PRINTS" id="PR00081">
    <property type="entry name" value="GDHRDH"/>
</dbReference>
<evidence type="ECO:0000313" key="4">
    <source>
        <dbReference type="EMBL" id="MEA5581344.1"/>
    </source>
</evidence>
<dbReference type="InterPro" id="IPR002347">
    <property type="entry name" value="SDR_fam"/>
</dbReference>
<evidence type="ECO:0000256" key="1">
    <source>
        <dbReference type="ARBA" id="ARBA00006484"/>
    </source>
</evidence>
<gene>
    <name evidence="4" type="ORF">VB620_08335</name>
</gene>
<dbReference type="SMART" id="SM00822">
    <property type="entry name" value="PKS_KR"/>
    <property type="match status" value="1"/>
</dbReference>
<dbReference type="SUPFAM" id="SSF51735">
    <property type="entry name" value="NAD(P)-binding Rossmann-fold domains"/>
    <property type="match status" value="1"/>
</dbReference>
<reference evidence="4 5" key="1">
    <citation type="submission" date="2023-12" db="EMBL/GenBank/DDBJ databases">
        <title>Baltic Sea Cyanobacteria.</title>
        <authorList>
            <person name="Delbaje E."/>
            <person name="Fewer D.P."/>
            <person name="Shishido T.K."/>
        </authorList>
    </citation>
    <scope>NUCLEOTIDE SEQUENCE [LARGE SCALE GENOMIC DNA]</scope>
    <source>
        <strain evidence="4 5">UHCC-0300</strain>
    </source>
</reference>
<comment type="similarity">
    <text evidence="1 2">Belongs to the short-chain dehydrogenases/reductases (SDR) family.</text>
</comment>
<proteinExistence type="inferred from homology"/>
<evidence type="ECO:0000259" key="3">
    <source>
        <dbReference type="SMART" id="SM00822"/>
    </source>
</evidence>
<dbReference type="EMBL" id="JAYGHG010000009">
    <property type="protein sequence ID" value="MEA5581344.1"/>
    <property type="molecule type" value="Genomic_DNA"/>
</dbReference>
<keyword evidence="4" id="KW-0560">Oxidoreductase</keyword>
<keyword evidence="5" id="KW-1185">Reference proteome</keyword>
<dbReference type="EC" id="1.1.-.-" evidence="4"/>
<evidence type="ECO:0000256" key="2">
    <source>
        <dbReference type="RuleBase" id="RU000363"/>
    </source>
</evidence>
<dbReference type="RefSeq" id="WP_323195677.1">
    <property type="nucleotide sequence ID" value="NZ_JAYGHG010000009.1"/>
</dbReference>
<dbReference type="PANTHER" id="PTHR43313:SF1">
    <property type="entry name" value="3BETA-HYDROXYSTEROID DEHYDROGENASE DHS-16"/>
    <property type="match status" value="1"/>
</dbReference>
<dbReference type="Proteomes" id="UP001302120">
    <property type="component" value="Unassembled WGS sequence"/>
</dbReference>
<dbReference type="CDD" id="cd05374">
    <property type="entry name" value="17beta-HSD-like_SDR_c"/>
    <property type="match status" value="1"/>
</dbReference>
<dbReference type="Pfam" id="PF00106">
    <property type="entry name" value="adh_short"/>
    <property type="match status" value="1"/>
</dbReference>
<dbReference type="PROSITE" id="PS51257">
    <property type="entry name" value="PROKAR_LIPOPROTEIN"/>
    <property type="match status" value="1"/>
</dbReference>
<protein>
    <submittedName>
        <fullName evidence="4">SDR family oxidoreductase</fullName>
        <ecNumber evidence="4">1.1.-.-</ecNumber>
    </submittedName>
</protein>
<sequence length="290" mass="30933">MLKKLMFPGKKNTVVITGASTGIGAACALLLDELGYFVFAGVRKDEDAQRLQKKASPKLKPIFLDVTDSESIQGAVETLTNVVGDSGILGLVNNAGVAVPGPLELLPIAEFQQQMAINVTGQLAVTQGFLGLLRQGQGRIINMGSISGRTAAPFLGAYNTSKFALEALTDVMRMELRPWGISVVIIEPGAIATPIWEKSFTQVDSARQNLSQSAEELYGEAMTAVRNKVGTIASGGISPEIVAKTVVKALTAKHPKTRYVVGKDAKISVLLKSLLPDQIYDRVMLYSMGL</sequence>
<dbReference type="InterPro" id="IPR020904">
    <property type="entry name" value="Sc_DH/Rdtase_CS"/>
</dbReference>
<dbReference type="PROSITE" id="PS00061">
    <property type="entry name" value="ADH_SHORT"/>
    <property type="match status" value="1"/>
</dbReference>
<organism evidence="4 5">
    <name type="scientific">Nodularia harveyana UHCC-0300</name>
    <dbReference type="NCBI Taxonomy" id="2974287"/>
    <lineage>
        <taxon>Bacteria</taxon>
        <taxon>Bacillati</taxon>
        <taxon>Cyanobacteriota</taxon>
        <taxon>Cyanophyceae</taxon>
        <taxon>Nostocales</taxon>
        <taxon>Nodulariaceae</taxon>
        <taxon>Nodularia</taxon>
    </lineage>
</organism>
<name>A0ABU5UCS9_9CYAN</name>
<dbReference type="InterPro" id="IPR057326">
    <property type="entry name" value="KR_dom"/>
</dbReference>
<dbReference type="PRINTS" id="PR00080">
    <property type="entry name" value="SDRFAMILY"/>
</dbReference>
<comment type="caution">
    <text evidence="4">The sequence shown here is derived from an EMBL/GenBank/DDBJ whole genome shotgun (WGS) entry which is preliminary data.</text>
</comment>
<accession>A0ABU5UCS9</accession>
<dbReference type="GO" id="GO:0016491">
    <property type="term" value="F:oxidoreductase activity"/>
    <property type="evidence" value="ECO:0007669"/>
    <property type="project" value="UniProtKB-KW"/>
</dbReference>
<evidence type="ECO:0000313" key="5">
    <source>
        <dbReference type="Proteomes" id="UP001302120"/>
    </source>
</evidence>
<dbReference type="InterPro" id="IPR036291">
    <property type="entry name" value="NAD(P)-bd_dom_sf"/>
</dbReference>
<feature type="domain" description="Ketoreductase" evidence="3">
    <location>
        <begin position="12"/>
        <end position="189"/>
    </location>
</feature>
<dbReference type="PANTHER" id="PTHR43313">
    <property type="entry name" value="SHORT-CHAIN DEHYDROGENASE/REDUCTASE FAMILY 9C"/>
    <property type="match status" value="1"/>
</dbReference>